<evidence type="ECO:0000313" key="1">
    <source>
        <dbReference type="EMBL" id="WTZ11752.1"/>
    </source>
</evidence>
<dbReference type="AlphaFoldDB" id="A0AAU3I2W2"/>
<sequence length="785" mass="84809">MKCEVVWQQLDDGPQGWDAALLLADEVLSEGPLPGVRWGRLVTMRACPAQTLGFPEAGKAGAQAVSLVQRDGRVLPESGRDRDRYVLAGDMGAEPLEDGGTAKKPPPWSGMSGAALWCSSEPDMPPLLTGVVVGDAPGWSHTQLEAVPAYMLASDPQVRRLVKEHTGQSMFLEPADLQDVTDLLAAPRPPRSPADLLRPEQAVVSFMGRDDLLKDLEHWCEPAPEEAQTDPASGAANSVWGWDESPVRARLLTGGGGAGKTRLSGELAARMAVRGWTTIRLTTDTTVPLGVLSQVRRSLLIVVDYAETRTQQLHDLLAAVDYNQVTAPVRVLTLARAAGDWWTRAAQHPHGQALVNEPVTPVPALHHTPDDRATAYQRAAGDFSMRLHRLSPAVDWPTLLPAVLAPAARPPLTGSEFDTPLSVQMAALLALLDATGTPQPTDPARSLEGRLLGHERAYWDKTANHREGLRGERAGEQTRSLAVALACMVPAIDRDDARTLLAHLPGLTDESAAAVRGELATWLQDLYPAPAEAEWGSLQPDRIAEHHLGTEASREPALFTRILTGLRGPQATKAMTVLTRTSQQPPHHEVISRILCDAVTRTPKILAPAALATATRTPYPAPLITALTELTRSTSDITLLYSLHDQIPHATLALSEWATALTTTLAEHHDTPKTDPAYLAMSLNSQSVRLAALGRREEALTAATRAVEIREALADQRPDAFLPDLAGSLTNQSNHLAALGRREDALTAATRTVEIRETLADQRPDMFGGDLERALQLRELLRHTP</sequence>
<dbReference type="Gene3D" id="1.25.40.10">
    <property type="entry name" value="Tetratricopeptide repeat domain"/>
    <property type="match status" value="1"/>
</dbReference>
<accession>A0AAU3I2W2</accession>
<proteinExistence type="predicted"/>
<dbReference type="EMBL" id="CP109546">
    <property type="protein sequence ID" value="WTZ11752.1"/>
    <property type="molecule type" value="Genomic_DNA"/>
</dbReference>
<dbReference type="SUPFAM" id="SSF48452">
    <property type="entry name" value="TPR-like"/>
    <property type="match status" value="1"/>
</dbReference>
<protein>
    <submittedName>
        <fullName evidence="1">Tetratricopeptide repeat protein</fullName>
    </submittedName>
</protein>
<reference evidence="1" key="1">
    <citation type="submission" date="2022-10" db="EMBL/GenBank/DDBJ databases">
        <title>The complete genomes of actinobacterial strains from the NBC collection.</title>
        <authorList>
            <person name="Joergensen T.S."/>
            <person name="Alvarez Arevalo M."/>
            <person name="Sterndorff E.B."/>
            <person name="Faurdal D."/>
            <person name="Vuksanovic O."/>
            <person name="Mourched A.-S."/>
            <person name="Charusanti P."/>
            <person name="Shaw S."/>
            <person name="Blin K."/>
            <person name="Weber T."/>
        </authorList>
    </citation>
    <scope>NUCLEOTIDE SEQUENCE</scope>
    <source>
        <strain evidence="1">NBC_01393</strain>
    </source>
</reference>
<name>A0AAU3I2W2_9ACTN</name>
<dbReference type="InterPro" id="IPR011990">
    <property type="entry name" value="TPR-like_helical_dom_sf"/>
</dbReference>
<gene>
    <name evidence="1" type="ORF">OG699_29515</name>
</gene>
<organism evidence="1">
    <name type="scientific">Streptomyces sp. NBC_01393</name>
    <dbReference type="NCBI Taxonomy" id="2903851"/>
    <lineage>
        <taxon>Bacteria</taxon>
        <taxon>Bacillati</taxon>
        <taxon>Actinomycetota</taxon>
        <taxon>Actinomycetes</taxon>
        <taxon>Kitasatosporales</taxon>
        <taxon>Streptomycetaceae</taxon>
        <taxon>Streptomyces</taxon>
    </lineage>
</organism>